<dbReference type="SUPFAM" id="SSF56300">
    <property type="entry name" value="Metallo-dependent phosphatases"/>
    <property type="match status" value="1"/>
</dbReference>
<dbReference type="RefSeq" id="WP_255876075.1">
    <property type="nucleotide sequence ID" value="NZ_JACASI010000049.1"/>
</dbReference>
<dbReference type="Gene3D" id="3.60.21.70">
    <property type="entry name" value="PhoD-like phosphatase"/>
    <property type="match status" value="1"/>
</dbReference>
<evidence type="ECO:0008006" key="4">
    <source>
        <dbReference type="Google" id="ProtNLM"/>
    </source>
</evidence>
<comment type="caution">
    <text evidence="2">The sequence shown here is derived from an EMBL/GenBank/DDBJ whole genome shotgun (WGS) entry which is preliminary data.</text>
</comment>
<feature type="compositionally biased region" description="Pro residues" evidence="1">
    <location>
        <begin position="519"/>
        <end position="533"/>
    </location>
</feature>
<organism evidence="2 3">
    <name type="scientific">Microbulbifer elongatus</name>
    <dbReference type="NCBI Taxonomy" id="86173"/>
    <lineage>
        <taxon>Bacteria</taxon>
        <taxon>Pseudomonadati</taxon>
        <taxon>Pseudomonadota</taxon>
        <taxon>Gammaproteobacteria</taxon>
        <taxon>Cellvibrionales</taxon>
        <taxon>Microbulbiferaceae</taxon>
        <taxon>Microbulbifer</taxon>
    </lineage>
</organism>
<evidence type="ECO:0000313" key="3">
    <source>
        <dbReference type="Proteomes" id="UP001205566"/>
    </source>
</evidence>
<dbReference type="InterPro" id="IPR038607">
    <property type="entry name" value="PhoD-like_sf"/>
</dbReference>
<name>A0ABT1P4V4_9GAMM</name>
<dbReference type="Proteomes" id="UP001205566">
    <property type="component" value="Unassembled WGS sequence"/>
</dbReference>
<protein>
    <recommendedName>
        <fullName evidence="4">PhoD-like phosphatase metallophosphatase domain-containing protein</fullName>
    </recommendedName>
</protein>
<reference evidence="2" key="1">
    <citation type="thesis" date="2020" institute="Technische Universitat Dresden" country="Dresden, Germany">
        <title>The Agarolytic System of Microbulbifer elongatus PORT2, Isolated from Batu Karas, Pangandaran West Java Indonesia.</title>
        <authorList>
            <person name="Anggraeni S.R."/>
        </authorList>
    </citation>
    <scope>NUCLEOTIDE SEQUENCE</scope>
    <source>
        <strain evidence="2">PORT2</strain>
    </source>
</reference>
<evidence type="ECO:0000256" key="1">
    <source>
        <dbReference type="SAM" id="MobiDB-lite"/>
    </source>
</evidence>
<keyword evidence="3" id="KW-1185">Reference proteome</keyword>
<dbReference type="EMBL" id="JACASI010000049">
    <property type="protein sequence ID" value="MCQ3831142.1"/>
    <property type="molecule type" value="Genomic_DNA"/>
</dbReference>
<accession>A0ABT1P4V4</accession>
<dbReference type="InterPro" id="IPR029052">
    <property type="entry name" value="Metallo-depent_PP-like"/>
</dbReference>
<feature type="region of interest" description="Disordered" evidence="1">
    <location>
        <begin position="512"/>
        <end position="541"/>
    </location>
</feature>
<proteinExistence type="predicted"/>
<evidence type="ECO:0000313" key="2">
    <source>
        <dbReference type="EMBL" id="MCQ3831142.1"/>
    </source>
</evidence>
<sequence length="541" mass="60545">MSGKGGDSSLESPVCERYQLVPHGYDGNRGGWIWIADFAQSASAARYWLRMEPQGAPTALARESRCRDIPVAFDRAADGLRFSFVCIPLHKGLRYRLSLWRECTEDSQAVRRVAEGVCAGLPDSLAQGFNVWYGTCFYRPADRGALADALAALPAEHQPQVSFLGGDQVYLDTAFSNSGPSILPGFGIRNFSPLVLRTRATIRRKLNRVFSREYRENWRNGLGAKLRSGFHYFLAGDHEFWNDYPNPPGFLPVLWPRKVRQVWEACARELFAAYQAPANHPASQFTVADALRFFVLDTRLQRAPGRDGRFTDDQTFAQLTDWLRGLDRAGVLVLPAPLLTHWQFRKVGLGKSLLVRLGFGDHSLADTGQYQDLVRALRDCPQDVLILAGDVHFSRFARMDLGGKQVVEVVSSPLACLPSAAADRELKPEYFPDRPTDDIRAQVHYWRHEESSGSARISRRGSNNFVTLGFRSEDSDDDIRVDVVCWNIEGREVNGALTPDWQVPDLVLKKRRRSAPVAEPVPPSVATPLPESPGIPEVRLD</sequence>
<gene>
    <name evidence="2" type="ORF">HXX02_17040</name>
</gene>